<reference evidence="3" key="2">
    <citation type="submission" date="2021-04" db="EMBL/GenBank/DDBJ databases">
        <title>Genomic analysis of electroactive and textile dye degrading Bacillus circulans strain: DC10 isolated from constructed wetland-microbial fuel cells treating textile dye wastewaters.</title>
        <authorList>
            <person name="Patel D.U."/>
            <person name="Desai C.R."/>
        </authorList>
    </citation>
    <scope>NUCLEOTIDE SEQUENCE</scope>
    <source>
        <strain evidence="3">DC10</strain>
    </source>
</reference>
<evidence type="ECO:0000313" key="3">
    <source>
        <dbReference type="EMBL" id="MBR8669595.1"/>
    </source>
</evidence>
<evidence type="ECO:0000313" key="4">
    <source>
        <dbReference type="Proteomes" id="UP000036045"/>
    </source>
</evidence>
<organism evidence="2 4">
    <name type="scientific">Niallia circulans</name>
    <name type="common">Bacillus circulans</name>
    <dbReference type="NCBI Taxonomy" id="1397"/>
    <lineage>
        <taxon>Bacteria</taxon>
        <taxon>Bacillati</taxon>
        <taxon>Bacillota</taxon>
        <taxon>Bacilli</taxon>
        <taxon>Bacillales</taxon>
        <taxon>Bacillaceae</taxon>
        <taxon>Niallia</taxon>
    </lineage>
</organism>
<dbReference type="OrthoDB" id="2933158at2"/>
<accession>A0A0J1L9J9</accession>
<sequence length="76" mass="8771">MRKIIFSLAFLVVMAFSGSVYAAQSEEMDCCQSKKECMEMCEEMNCQMDCCEMTKNGKMKMKDCKKMMKKSNIDCC</sequence>
<protein>
    <submittedName>
        <fullName evidence="2">Uncharacterized protein</fullName>
    </submittedName>
</protein>
<comment type="caution">
    <text evidence="2">The sequence shown here is derived from an EMBL/GenBank/DDBJ whole genome shotgun (WGS) entry which is preliminary data.</text>
</comment>
<dbReference type="RefSeq" id="WP_047943204.1">
    <property type="nucleotide sequence ID" value="NZ_JAGTPX020000007.1"/>
</dbReference>
<dbReference type="Proteomes" id="UP000036045">
    <property type="component" value="Unassembled WGS sequence"/>
</dbReference>
<keyword evidence="1" id="KW-0732">Signal</keyword>
<dbReference type="EMBL" id="JAGTPX010000006">
    <property type="protein sequence ID" value="MBR8669595.1"/>
    <property type="molecule type" value="Genomic_DNA"/>
</dbReference>
<dbReference type="EMBL" id="LDPH01000015">
    <property type="protein sequence ID" value="KLV25570.1"/>
    <property type="molecule type" value="Genomic_DNA"/>
</dbReference>
<feature type="chain" id="PRO_5005254934" evidence="1">
    <location>
        <begin position="23"/>
        <end position="76"/>
    </location>
</feature>
<gene>
    <name evidence="2" type="ORF">ABW02_15510</name>
    <name evidence="3" type="ORF">KD144_08575</name>
</gene>
<dbReference type="AlphaFoldDB" id="A0A0J1L9J9"/>
<reference evidence="2 4" key="1">
    <citation type="submission" date="2015-05" db="EMBL/GenBank/DDBJ databases">
        <title>Whole genome sequence and identification of bacterial endophytes from Costus igneus.</title>
        <authorList>
            <person name="Lee Y.P."/>
            <person name="Gan H.M."/>
            <person name="Eng W."/>
            <person name="Wheatley M.S."/>
            <person name="Caraballo A."/>
            <person name="Polter S."/>
            <person name="Savka M.A."/>
            <person name="Hudson A.O."/>
        </authorList>
    </citation>
    <scope>NUCLEOTIDE SEQUENCE [LARGE SCALE GENOMIC DNA]</scope>
    <source>
        <strain evidence="2 4">RIT379</strain>
    </source>
</reference>
<evidence type="ECO:0000313" key="2">
    <source>
        <dbReference type="EMBL" id="KLV25570.1"/>
    </source>
</evidence>
<dbReference type="PATRIC" id="fig|1397.4.peg.1290"/>
<name>A0A0J1L9J9_NIACI</name>
<evidence type="ECO:0000256" key="1">
    <source>
        <dbReference type="SAM" id="SignalP"/>
    </source>
</evidence>
<proteinExistence type="predicted"/>
<keyword evidence="4" id="KW-1185">Reference proteome</keyword>
<feature type="signal peptide" evidence="1">
    <location>
        <begin position="1"/>
        <end position="22"/>
    </location>
</feature>